<keyword evidence="2" id="KW-1185">Reference proteome</keyword>
<sequence>MKLVSGLLGTNFIILAHTLTYICPFPPADQFRNNLYLIFIA</sequence>
<comment type="caution">
    <text evidence="1">The sequence shown here is derived from an EMBL/GenBank/DDBJ whole genome shotgun (WGS) entry which is preliminary data.</text>
</comment>
<proteinExistence type="predicted"/>
<accession>A0AB36FNQ8</accession>
<gene>
    <name evidence="1" type="ORF">BFV95_3340</name>
</gene>
<reference evidence="1 2" key="1">
    <citation type="submission" date="2016-09" db="EMBL/GenBank/DDBJ databases">
        <title>Draft Genome Sequence of four Alteromonas macleodii strains isolated from copper coupons and grown long-term at elevated copper levels.</title>
        <authorList>
            <person name="Cusick K."/>
            <person name="Dale J."/>
            <person name="Little B."/>
            <person name="Biffinger J."/>
        </authorList>
    </citation>
    <scope>NUCLEOTIDE SEQUENCE [LARGE SCALE GENOMIC DNA]</scope>
    <source>
        <strain evidence="1 2">KCP01</strain>
    </source>
</reference>
<organism evidence="1 2">
    <name type="scientific">Alteromonas macleodii</name>
    <name type="common">Pseudoalteromonas macleodii</name>
    <dbReference type="NCBI Taxonomy" id="28108"/>
    <lineage>
        <taxon>Bacteria</taxon>
        <taxon>Pseudomonadati</taxon>
        <taxon>Pseudomonadota</taxon>
        <taxon>Gammaproteobacteria</taxon>
        <taxon>Alteromonadales</taxon>
        <taxon>Alteromonadaceae</taxon>
        <taxon>Alteromonas/Salinimonas group</taxon>
        <taxon>Alteromonas</taxon>
    </lineage>
</organism>
<name>A0AB36FNQ8_ALTMA</name>
<dbReference type="EMBL" id="MIPY01000021">
    <property type="protein sequence ID" value="OES29091.1"/>
    <property type="molecule type" value="Genomic_DNA"/>
</dbReference>
<evidence type="ECO:0000313" key="1">
    <source>
        <dbReference type="EMBL" id="OES29091.1"/>
    </source>
</evidence>
<protein>
    <submittedName>
        <fullName evidence="1">Uncharacterized protein</fullName>
    </submittedName>
</protein>
<evidence type="ECO:0000313" key="2">
    <source>
        <dbReference type="Proteomes" id="UP000095392"/>
    </source>
</evidence>
<dbReference type="AlphaFoldDB" id="A0AB36FNQ8"/>
<dbReference type="Proteomes" id="UP000095392">
    <property type="component" value="Unassembled WGS sequence"/>
</dbReference>